<evidence type="ECO:0000313" key="3">
    <source>
        <dbReference type="Proteomes" id="UP000183988"/>
    </source>
</evidence>
<name>A0A1M5LJY1_9BACI</name>
<dbReference type="OrthoDB" id="1490595at2"/>
<feature type="domain" description="Methyltransferase" evidence="1">
    <location>
        <begin position="45"/>
        <end position="140"/>
    </location>
</feature>
<dbReference type="EMBL" id="FQVW01000047">
    <property type="protein sequence ID" value="SHG64673.1"/>
    <property type="molecule type" value="Genomic_DNA"/>
</dbReference>
<sequence>MEWYKDFYEEQFKWLQSDKTYNMEALMDQLVTKVKDNFTGTPKRILELGGGSGQFAVAAAKQGYDVTVIELSPSAVEHMKVLAKKHHVEENLHIIQGDFYKVELDKKFDVICYWDGFGIGSDADQHFLLKRISNWLTMEGVALIDIYTPWYWAKAKGQKMQFENYVSHYDFDAYQCRMINTCWLADDESQKITQTLRCYSPADLILLAKNLNLRLVDYEPAGEMDYENWEYNPNAPLERAMTFMAVLKREV</sequence>
<proteinExistence type="predicted"/>
<dbReference type="Gene3D" id="2.20.25.110">
    <property type="entry name" value="S-adenosyl-L-methionine-dependent methyltransferases"/>
    <property type="match status" value="1"/>
</dbReference>
<keyword evidence="3" id="KW-1185">Reference proteome</keyword>
<evidence type="ECO:0000259" key="1">
    <source>
        <dbReference type="Pfam" id="PF13649"/>
    </source>
</evidence>
<dbReference type="GO" id="GO:0008168">
    <property type="term" value="F:methyltransferase activity"/>
    <property type="evidence" value="ECO:0007669"/>
    <property type="project" value="UniProtKB-KW"/>
</dbReference>
<keyword evidence="2" id="KW-0489">Methyltransferase</keyword>
<reference evidence="2 3" key="1">
    <citation type="submission" date="2016-11" db="EMBL/GenBank/DDBJ databases">
        <authorList>
            <person name="Jaros S."/>
            <person name="Januszkiewicz K."/>
            <person name="Wedrychowicz H."/>
        </authorList>
    </citation>
    <scope>NUCLEOTIDE SEQUENCE [LARGE SCALE GENOMIC DNA]</scope>
    <source>
        <strain evidence="2 3">IBRC-M 10683</strain>
    </source>
</reference>
<dbReference type="SUPFAM" id="SSF53335">
    <property type="entry name" value="S-adenosyl-L-methionine-dependent methyltransferases"/>
    <property type="match status" value="1"/>
</dbReference>
<dbReference type="Proteomes" id="UP000183988">
    <property type="component" value="Unassembled WGS sequence"/>
</dbReference>
<dbReference type="Gene3D" id="3.40.50.150">
    <property type="entry name" value="Vaccinia Virus protein VP39"/>
    <property type="match status" value="1"/>
</dbReference>
<dbReference type="InterPro" id="IPR029063">
    <property type="entry name" value="SAM-dependent_MTases_sf"/>
</dbReference>
<accession>A0A1M5LJY1</accession>
<keyword evidence="2" id="KW-0808">Transferase</keyword>
<dbReference type="InterPro" id="IPR041698">
    <property type="entry name" value="Methyltransf_25"/>
</dbReference>
<protein>
    <submittedName>
        <fullName evidence="2">Methyltransferase domain-containing protein</fullName>
    </submittedName>
</protein>
<dbReference type="AlphaFoldDB" id="A0A1M5LJY1"/>
<dbReference type="CDD" id="cd02440">
    <property type="entry name" value="AdoMet_MTases"/>
    <property type="match status" value="1"/>
</dbReference>
<organism evidence="2 3">
    <name type="scientific">Ornithinibacillus halophilus</name>
    <dbReference type="NCBI Taxonomy" id="930117"/>
    <lineage>
        <taxon>Bacteria</taxon>
        <taxon>Bacillati</taxon>
        <taxon>Bacillota</taxon>
        <taxon>Bacilli</taxon>
        <taxon>Bacillales</taxon>
        <taxon>Bacillaceae</taxon>
        <taxon>Ornithinibacillus</taxon>
    </lineage>
</organism>
<dbReference type="RefSeq" id="WP_072891644.1">
    <property type="nucleotide sequence ID" value="NZ_FQVW01000047.1"/>
</dbReference>
<evidence type="ECO:0000313" key="2">
    <source>
        <dbReference type="EMBL" id="SHG64673.1"/>
    </source>
</evidence>
<dbReference type="Pfam" id="PF13649">
    <property type="entry name" value="Methyltransf_25"/>
    <property type="match status" value="1"/>
</dbReference>
<dbReference type="GO" id="GO:0032259">
    <property type="term" value="P:methylation"/>
    <property type="evidence" value="ECO:0007669"/>
    <property type="project" value="UniProtKB-KW"/>
</dbReference>
<dbReference type="STRING" id="930117.SAMN05216225_104734"/>
<gene>
    <name evidence="2" type="ORF">SAMN05216225_104734</name>
</gene>